<dbReference type="Proteomes" id="UP000244223">
    <property type="component" value="Unassembled WGS sequence"/>
</dbReference>
<comment type="caution">
    <text evidence="1">The sequence shown here is derived from an EMBL/GenBank/DDBJ whole genome shotgun (WGS) entry which is preliminary data.</text>
</comment>
<evidence type="ECO:0000313" key="2">
    <source>
        <dbReference type="Proteomes" id="UP000244223"/>
    </source>
</evidence>
<organism evidence="1 2">
    <name type="scientific">Agitococcus lubricus</name>
    <dbReference type="NCBI Taxonomy" id="1077255"/>
    <lineage>
        <taxon>Bacteria</taxon>
        <taxon>Pseudomonadati</taxon>
        <taxon>Pseudomonadota</taxon>
        <taxon>Gammaproteobacteria</taxon>
        <taxon>Moraxellales</taxon>
        <taxon>Moraxellaceae</taxon>
        <taxon>Agitococcus</taxon>
    </lineage>
</organism>
<reference evidence="1 2" key="1">
    <citation type="submission" date="2018-04" db="EMBL/GenBank/DDBJ databases">
        <title>Genomic Encyclopedia of Archaeal and Bacterial Type Strains, Phase II (KMG-II): from individual species to whole genera.</title>
        <authorList>
            <person name="Goeker M."/>
        </authorList>
    </citation>
    <scope>NUCLEOTIDE SEQUENCE [LARGE SCALE GENOMIC DNA]</scope>
    <source>
        <strain evidence="1 2">DSM 5822</strain>
    </source>
</reference>
<name>A0A2T5ITE8_9GAMM</name>
<gene>
    <name evidence="1" type="ORF">C8N29_12430</name>
</gene>
<proteinExistence type="predicted"/>
<evidence type="ECO:0000313" key="1">
    <source>
        <dbReference type="EMBL" id="PTQ87108.1"/>
    </source>
</evidence>
<protein>
    <submittedName>
        <fullName evidence="1">Uncharacterized protein</fullName>
    </submittedName>
</protein>
<sequence length="40" mass="4499">MFFQILESQCNGLIEQDTLIGSIYTASRGVYESNEVNEKA</sequence>
<feature type="non-terminal residue" evidence="1">
    <location>
        <position position="40"/>
    </location>
</feature>
<dbReference type="AlphaFoldDB" id="A0A2T5ITE8"/>
<accession>A0A2T5ITE8</accession>
<dbReference type="EMBL" id="QAON01000024">
    <property type="protein sequence ID" value="PTQ87108.1"/>
    <property type="molecule type" value="Genomic_DNA"/>
</dbReference>
<keyword evidence="2" id="KW-1185">Reference proteome</keyword>